<comment type="subcellular location">
    <subcellularLocation>
        <location evidence="1">Cytoplasm</location>
    </subcellularLocation>
</comment>
<dbReference type="SMART" id="SM00382">
    <property type="entry name" value="AAA"/>
    <property type="match status" value="1"/>
</dbReference>
<dbReference type="Proteomes" id="UP001219934">
    <property type="component" value="Unassembled WGS sequence"/>
</dbReference>
<dbReference type="SUPFAM" id="SSF47986">
    <property type="entry name" value="DEATH domain"/>
    <property type="match status" value="1"/>
</dbReference>
<sequence>MASTTQSAVEYVRRARTHLVNKLKNQSVILENLNQQGVLRDEEVCIIQAEGNDYDKNRKLLDFVTNKGERASYIFLEIIYMTRKRTLGRTSPLPEKQTVASAESKTFDPHYWISCFAFKEDPQMGINYQQGPTPCHRYQAKLKSKAQKISKEFWTANKGLFEENKKPDLSYMPLVLDTQGSVSPSIIKTFKGEKSKWDRSKKLGTYIPKDKADISPSDLLETNKNILLVGKSGIGKTALTHEMLKLWTEKDDKKLNYMFYFDMRKISNIKSLEELLFNEFSESDEGKEVLQDIKNYSDKVTLIFDGITDLSSPVVQRLVDKDLLQDCKVVMTCRPDDEEDLPSEDFLRVEQCLTEEKKHMKHLIPYMCRLLSEKSRSLMECLIPPEELKNTSNGFCKEVISTFLPSLCENDEPDTEDSGRILFLCQCLYESQCPEACIDLLEKLDYHLDLSGESLDPYPCCAVAYVITQSKERKIWLNLEDVTISQHGMRPLLGCLQNVQWCDSLPRQLWEIFLLSEGEMDCITLLGLDGNQLHLPVEGDRKLFERAVSVLQKISKKVKICLHWESENPDGHSLCETLPEALPYVSSLSFRRTYGGPGLQDQERRYEKLKRPEKQLFLDLCLKAATLIQGESVHNEVNNLISLFSFNTDLHNILLDLYQHVKTQESSAVIQKLKPFFQSALAVWSIDLSERKTSILLEVLRLQPERKQVKLIGCSEEESEVRTFLQCLPYISQLSFWFGDSVCTYPTFPLSDEPGYYEEYQSGFLLDLYSHLKDYETKTGLSVLPSLQSVLQSAPAVWFIDLSERKSSILLEVLRLQPERKQVELRGCSEEESEVRTFLQCLPYISQLSFWLGDSEYQGGFLLDLASHLKDYETKTGLSVLPSLQSVLQSVPAVWSIDLSKRKSSILLEVLRLQPERKQVELRGCSEEESEVRTFLQCLPYISQLRLFLVWRLTWSPVLWDSSVLQSVPAVWFIDLSERKTSILLEVLRLQPERKQVELRGCSEEESEVRTFLQCLPYISQISFRRTYGGPGLQDQERRYEKLKRQEKQLFLDLCLKAATLIQGESVHNEVNNLISLFSFNTDLHNILLDLYQHVKTQESSAVIQKLKPFFQSALAVWSIDLSERKTSILLEVLRLQPEKKQVELRGCSKEESEVRTFLQCLPYISQLSFWVGVSEYQGGFLLDLASHLKDYETKTGLSVLPSLQSVLQSVPAVWFIDLSERKSSILLEVLRLQPERKQVELRGCSEEESEVRTFLQCLPYISQISFWFGDSVCTYPTFPLTDISDPDDEEYQSGFLLDLASHLKDYETKTGLSVLPSLQSVLQSVPAVWSIDLSKRKSSILLEVLRLQPERKQVELRGCSEEESEVRTFLQCLPYISQLSSWFGDSGRVQFFGTLFCAAAEREQQTGEKTLQLLSSVCTYPTFPLTDISDPDDEEYQGHFLLDLASHLKDYETKTGLSVLPSLQSVLQSAPAVWSIDLSERKSSILLEVLRLQPERKQVELRGCSEEESEVRTFLQCLPYISQLSCGPEFFQRLCTLISVRSREEAERLASLLQLSGFTLLLSGQLPRTTCLSVGRVLQLCGSKVDLILKPRKMSVKGAFALFRRTTQLHSLKLSNDMALLLGGWVRRWGVGCQVTVEELSLSPQTAQPSRRVLLKVVSSLASLLRYWAVRQLDLTEVCVPALGLTPLLLHDGPLKIKLSEKNVQQLLSLLHELQDQDLTWSFLSKLGGDLTSFSLNWELLHLLLQHPSAQTLTVNMRKNLFLQENVTRLLPYLDRIVFK</sequence>
<dbReference type="GO" id="GO:0042981">
    <property type="term" value="P:regulation of apoptotic process"/>
    <property type="evidence" value="ECO:0007669"/>
    <property type="project" value="InterPro"/>
</dbReference>
<organism evidence="7 8">
    <name type="scientific">Pogonophryne albipinna</name>
    <dbReference type="NCBI Taxonomy" id="1090488"/>
    <lineage>
        <taxon>Eukaryota</taxon>
        <taxon>Metazoa</taxon>
        <taxon>Chordata</taxon>
        <taxon>Craniata</taxon>
        <taxon>Vertebrata</taxon>
        <taxon>Euteleostomi</taxon>
        <taxon>Actinopterygii</taxon>
        <taxon>Neopterygii</taxon>
        <taxon>Teleostei</taxon>
        <taxon>Neoteleostei</taxon>
        <taxon>Acanthomorphata</taxon>
        <taxon>Eupercaria</taxon>
        <taxon>Perciformes</taxon>
        <taxon>Notothenioidei</taxon>
        <taxon>Pogonophryne</taxon>
    </lineage>
</organism>
<feature type="domain" description="NACHT" evidence="6">
    <location>
        <begin position="224"/>
        <end position="336"/>
    </location>
</feature>
<keyword evidence="2" id="KW-0963">Cytoplasm</keyword>
<name>A0AAD6A8F4_9TELE</name>
<evidence type="ECO:0000313" key="7">
    <source>
        <dbReference type="EMBL" id="KAJ4920374.1"/>
    </source>
</evidence>
<dbReference type="Gene3D" id="3.40.50.300">
    <property type="entry name" value="P-loop containing nucleotide triphosphate hydrolases"/>
    <property type="match status" value="1"/>
</dbReference>
<proteinExistence type="predicted"/>
<dbReference type="SMART" id="SM00114">
    <property type="entry name" value="CARD"/>
    <property type="match status" value="1"/>
</dbReference>
<keyword evidence="3" id="KW-0399">Innate immunity</keyword>
<dbReference type="PANTHER" id="PTHR31594">
    <property type="entry name" value="AIG1-TYPE G DOMAIN-CONTAINING PROTEIN"/>
    <property type="match status" value="1"/>
</dbReference>
<dbReference type="Gene3D" id="1.10.533.10">
    <property type="entry name" value="Death Domain, Fas"/>
    <property type="match status" value="1"/>
</dbReference>
<dbReference type="InterPro" id="IPR003593">
    <property type="entry name" value="AAA+_ATPase"/>
</dbReference>
<accession>A0AAD6A8F4</accession>
<dbReference type="InterPro" id="IPR011029">
    <property type="entry name" value="DEATH-like_dom_sf"/>
</dbReference>
<evidence type="ECO:0000259" key="6">
    <source>
        <dbReference type="PROSITE" id="PS50837"/>
    </source>
</evidence>
<keyword evidence="4" id="KW-0391">Immunity</keyword>
<feature type="domain" description="CARD" evidence="5">
    <location>
        <begin position="4"/>
        <end position="79"/>
    </location>
</feature>
<dbReference type="GO" id="GO:0045087">
    <property type="term" value="P:innate immune response"/>
    <property type="evidence" value="ECO:0007669"/>
    <property type="project" value="UniProtKB-KW"/>
</dbReference>
<protein>
    <submittedName>
        <fullName evidence="7">Uncharacterized protein</fullName>
    </submittedName>
</protein>
<dbReference type="PROSITE" id="PS50837">
    <property type="entry name" value="NACHT"/>
    <property type="match status" value="1"/>
</dbReference>
<dbReference type="InterPro" id="IPR001315">
    <property type="entry name" value="CARD"/>
</dbReference>
<evidence type="ECO:0000256" key="3">
    <source>
        <dbReference type="ARBA" id="ARBA00022588"/>
    </source>
</evidence>
<evidence type="ECO:0000256" key="4">
    <source>
        <dbReference type="ARBA" id="ARBA00022859"/>
    </source>
</evidence>
<reference evidence="7" key="1">
    <citation type="submission" date="2022-11" db="EMBL/GenBank/DDBJ databases">
        <title>Chromosome-level genome of Pogonophryne albipinna.</title>
        <authorList>
            <person name="Jo E."/>
        </authorList>
    </citation>
    <scope>NUCLEOTIDE SEQUENCE</scope>
    <source>
        <strain evidence="7">SGF0006</strain>
        <tissue evidence="7">Muscle</tissue>
    </source>
</reference>
<evidence type="ECO:0000256" key="2">
    <source>
        <dbReference type="ARBA" id="ARBA00022490"/>
    </source>
</evidence>
<evidence type="ECO:0000259" key="5">
    <source>
        <dbReference type="PROSITE" id="PS50209"/>
    </source>
</evidence>
<dbReference type="InterPro" id="IPR052090">
    <property type="entry name" value="Cytolytic_pore-forming_toxin"/>
</dbReference>
<dbReference type="CDD" id="cd01671">
    <property type="entry name" value="CARD"/>
    <property type="match status" value="1"/>
</dbReference>
<dbReference type="InterPro" id="IPR027417">
    <property type="entry name" value="P-loop_NTPase"/>
</dbReference>
<dbReference type="EMBL" id="JAPTMU010000201">
    <property type="protein sequence ID" value="KAJ4920374.1"/>
    <property type="molecule type" value="Genomic_DNA"/>
</dbReference>
<gene>
    <name evidence="7" type="ORF">JOQ06_009994</name>
</gene>
<dbReference type="CDD" id="cd00009">
    <property type="entry name" value="AAA"/>
    <property type="match status" value="1"/>
</dbReference>
<dbReference type="InterPro" id="IPR007111">
    <property type="entry name" value="NACHT_NTPase"/>
</dbReference>
<dbReference type="PROSITE" id="PS50209">
    <property type="entry name" value="CARD"/>
    <property type="match status" value="1"/>
</dbReference>
<dbReference type="GO" id="GO:0005737">
    <property type="term" value="C:cytoplasm"/>
    <property type="evidence" value="ECO:0007669"/>
    <property type="project" value="UniProtKB-SubCell"/>
</dbReference>
<evidence type="ECO:0000256" key="1">
    <source>
        <dbReference type="ARBA" id="ARBA00004496"/>
    </source>
</evidence>
<comment type="caution">
    <text evidence="7">The sequence shown here is derived from an EMBL/GenBank/DDBJ whole genome shotgun (WGS) entry which is preliminary data.</text>
</comment>
<feature type="non-terminal residue" evidence="7">
    <location>
        <position position="1"/>
    </location>
</feature>
<dbReference type="Gene3D" id="1.20.58.1200">
    <property type="entry name" value="RNA silencing suppressor P21, N-terminal domain"/>
    <property type="match status" value="8"/>
</dbReference>
<dbReference type="Pfam" id="PF00619">
    <property type="entry name" value="CARD"/>
    <property type="match status" value="1"/>
</dbReference>
<dbReference type="SUPFAM" id="SSF52540">
    <property type="entry name" value="P-loop containing nucleoside triphosphate hydrolases"/>
    <property type="match status" value="1"/>
</dbReference>
<keyword evidence="8" id="KW-1185">Reference proteome</keyword>
<evidence type="ECO:0000313" key="8">
    <source>
        <dbReference type="Proteomes" id="UP001219934"/>
    </source>
</evidence>
<dbReference type="Pfam" id="PF05729">
    <property type="entry name" value="NACHT"/>
    <property type="match status" value="1"/>
</dbReference>
<dbReference type="PANTHER" id="PTHR31594:SF16">
    <property type="entry name" value="SI:CH211-281L24.3"/>
    <property type="match status" value="1"/>
</dbReference>